<dbReference type="PROSITE" id="PS51257">
    <property type="entry name" value="PROKAR_LIPOPROTEIN"/>
    <property type="match status" value="1"/>
</dbReference>
<feature type="compositionally biased region" description="Low complexity" evidence="1">
    <location>
        <begin position="33"/>
        <end position="44"/>
    </location>
</feature>
<sequence length="663" mass="69597">MNGFKKLALAAAVSSVVGIAGCGGSSGGGSTGGETVSGETISGTATAPGEEGTIASFTQPSIFEVALNFVVAPVAAAITGLNPVKGATVELIRVDDEGNQIGDVLAQTATSTTGNYKLTLPQGVNLAGNLVVRITGQNNKQLRAQVVEKDVDINPVSEFVLRKFIETGADLDQLVVTDVVKLSGKVEEFDLTAGANLDEMFSTLESEVGDFVESEVAVVAGGKGEASTVAGDYRSAAFALELHDAENHSSGTYAHSLWASSFQLADGGENVVNVTLVDEDDLYGSRGGPSLSSAEWLNHEFEFEEVNETFDGILTQSGILAIQGEFEEEIEEEEGWRWPAVTYNLVQAGERGLFFVQPNEASVRYAVIDTNDDGTPDALDPSQKLGDEISRSFEVFARQPTNFQSSDLSGQFGRVYIASEITTGELILKTEVNTITFDGNGNFNYAEVMEGHGHQISLSASGPGYVPITDPADTGTFVVDSSGDITEAGGEPADGFINDTGDFIVMSGGDGELGSYSELDMTLMTKLPTDSGPSVAGKQYRLQLISMKLDTQERFLLSSSKFNTFLTMASETEGAISGSFLEVEKTTLGGQLSVSTDMVDGAEASASISANGATTITVGSSEGSTTLDGFFNADASLGLFALRWEPTEGDPDELGLVILTETN</sequence>
<dbReference type="EMBL" id="NEFY01000007">
    <property type="protein sequence ID" value="OZC35843.1"/>
    <property type="molecule type" value="Genomic_DNA"/>
</dbReference>
<feature type="region of interest" description="Disordered" evidence="1">
    <location>
        <begin position="26"/>
        <end position="49"/>
    </location>
</feature>
<keyword evidence="3" id="KW-1185">Reference proteome</keyword>
<gene>
    <name evidence="2" type="ORF">B9Q17_12240</name>
</gene>
<proteinExistence type="predicted"/>
<reference evidence="2 3" key="1">
    <citation type="submission" date="2017-06" db="EMBL/GenBank/DDBJ databases">
        <title>Draft genome sequence of the halophilic bacterium Marinobacter vinifirmus FB1.</title>
        <authorList>
            <person name="Stepanov V.G."/>
            <person name="Roberts D.J."/>
            <person name="Fox G.E."/>
        </authorList>
    </citation>
    <scope>NUCLEOTIDE SEQUENCE [LARGE SCALE GENOMIC DNA]</scope>
    <source>
        <strain evidence="2 3">FB1</strain>
    </source>
</reference>
<organism evidence="2 3">
    <name type="scientific">Marinobacter vinifirmus</name>
    <dbReference type="NCBI Taxonomy" id="355591"/>
    <lineage>
        <taxon>Bacteria</taxon>
        <taxon>Pseudomonadati</taxon>
        <taxon>Pseudomonadota</taxon>
        <taxon>Gammaproteobacteria</taxon>
        <taxon>Pseudomonadales</taxon>
        <taxon>Marinobacteraceae</taxon>
        <taxon>Marinobacter</taxon>
    </lineage>
</organism>
<comment type="caution">
    <text evidence="2">The sequence shown here is derived from an EMBL/GenBank/DDBJ whole genome shotgun (WGS) entry which is preliminary data.</text>
</comment>
<name>A0A7Z1DTR5_9GAMM</name>
<protein>
    <submittedName>
        <fullName evidence="2">Uncharacterized protein</fullName>
    </submittedName>
</protein>
<evidence type="ECO:0000313" key="2">
    <source>
        <dbReference type="EMBL" id="OZC35843.1"/>
    </source>
</evidence>
<dbReference type="Proteomes" id="UP000216984">
    <property type="component" value="Unassembled WGS sequence"/>
</dbReference>
<evidence type="ECO:0000313" key="3">
    <source>
        <dbReference type="Proteomes" id="UP000216984"/>
    </source>
</evidence>
<dbReference type="AlphaFoldDB" id="A0A7Z1DTR5"/>
<accession>A0A7Z1DTR5</accession>
<evidence type="ECO:0000256" key="1">
    <source>
        <dbReference type="SAM" id="MobiDB-lite"/>
    </source>
</evidence>
<dbReference type="RefSeq" id="WP_094625190.1">
    <property type="nucleotide sequence ID" value="NZ_NEFY01000007.1"/>
</dbReference>